<evidence type="ECO:0000313" key="2">
    <source>
        <dbReference type="EMBL" id="JAH30995.1"/>
    </source>
</evidence>
<feature type="transmembrane region" description="Helical" evidence="1">
    <location>
        <begin position="29"/>
        <end position="48"/>
    </location>
</feature>
<proteinExistence type="predicted"/>
<name>A0A0E9RRI1_ANGAN</name>
<keyword evidence="1" id="KW-0812">Transmembrane</keyword>
<accession>A0A0E9RRI1</accession>
<dbReference type="AlphaFoldDB" id="A0A0E9RRI1"/>
<keyword evidence="1" id="KW-0472">Membrane</keyword>
<sequence length="65" mass="7627">MRNIITDNGGQTNLLLYNGEVLDGNTKDLFTLQCITLICINLFNFTFLQRHFHQDALQKNRKKRD</sequence>
<reference evidence="2" key="2">
    <citation type="journal article" date="2015" name="Fish Shellfish Immunol.">
        <title>Early steps in the European eel (Anguilla anguilla)-Vibrio vulnificus interaction in the gills: Role of the RtxA13 toxin.</title>
        <authorList>
            <person name="Callol A."/>
            <person name="Pajuelo D."/>
            <person name="Ebbesson L."/>
            <person name="Teles M."/>
            <person name="MacKenzie S."/>
            <person name="Amaro C."/>
        </authorList>
    </citation>
    <scope>NUCLEOTIDE SEQUENCE</scope>
</reference>
<protein>
    <submittedName>
        <fullName evidence="2">Uncharacterized protein</fullName>
    </submittedName>
</protein>
<organism evidence="2">
    <name type="scientific">Anguilla anguilla</name>
    <name type="common">European freshwater eel</name>
    <name type="synonym">Muraena anguilla</name>
    <dbReference type="NCBI Taxonomy" id="7936"/>
    <lineage>
        <taxon>Eukaryota</taxon>
        <taxon>Metazoa</taxon>
        <taxon>Chordata</taxon>
        <taxon>Craniata</taxon>
        <taxon>Vertebrata</taxon>
        <taxon>Euteleostomi</taxon>
        <taxon>Actinopterygii</taxon>
        <taxon>Neopterygii</taxon>
        <taxon>Teleostei</taxon>
        <taxon>Anguilliformes</taxon>
        <taxon>Anguillidae</taxon>
        <taxon>Anguilla</taxon>
    </lineage>
</organism>
<reference evidence="2" key="1">
    <citation type="submission" date="2014-11" db="EMBL/GenBank/DDBJ databases">
        <authorList>
            <person name="Amaro Gonzalez C."/>
        </authorList>
    </citation>
    <scope>NUCLEOTIDE SEQUENCE</scope>
</reference>
<dbReference type="EMBL" id="GBXM01077582">
    <property type="protein sequence ID" value="JAH30995.1"/>
    <property type="molecule type" value="Transcribed_RNA"/>
</dbReference>
<evidence type="ECO:0000256" key="1">
    <source>
        <dbReference type="SAM" id="Phobius"/>
    </source>
</evidence>
<keyword evidence="1" id="KW-1133">Transmembrane helix</keyword>